<organism evidence="2 3">
    <name type="scientific">Phyllosticta capitalensis</name>
    <dbReference type="NCBI Taxonomy" id="121624"/>
    <lineage>
        <taxon>Eukaryota</taxon>
        <taxon>Fungi</taxon>
        <taxon>Dikarya</taxon>
        <taxon>Ascomycota</taxon>
        <taxon>Pezizomycotina</taxon>
        <taxon>Dothideomycetes</taxon>
        <taxon>Dothideomycetes incertae sedis</taxon>
        <taxon>Botryosphaeriales</taxon>
        <taxon>Phyllostictaceae</taxon>
        <taxon>Phyllosticta</taxon>
    </lineage>
</organism>
<feature type="region of interest" description="Disordered" evidence="1">
    <location>
        <begin position="128"/>
        <end position="154"/>
    </location>
</feature>
<name>A0ABR1Z0R5_9PEZI</name>
<comment type="caution">
    <text evidence="2">The sequence shown here is derived from an EMBL/GenBank/DDBJ whole genome shotgun (WGS) entry which is preliminary data.</text>
</comment>
<evidence type="ECO:0000256" key="1">
    <source>
        <dbReference type="SAM" id="MobiDB-lite"/>
    </source>
</evidence>
<feature type="region of interest" description="Disordered" evidence="1">
    <location>
        <begin position="336"/>
        <end position="404"/>
    </location>
</feature>
<evidence type="ECO:0000313" key="2">
    <source>
        <dbReference type="EMBL" id="KAK8244562.1"/>
    </source>
</evidence>
<feature type="region of interest" description="Disordered" evidence="1">
    <location>
        <begin position="263"/>
        <end position="282"/>
    </location>
</feature>
<dbReference type="EMBL" id="JBBWRZ010000002">
    <property type="protein sequence ID" value="KAK8244562.1"/>
    <property type="molecule type" value="Genomic_DNA"/>
</dbReference>
<accession>A0ABR1Z0R5</accession>
<feature type="compositionally biased region" description="Acidic residues" evidence="1">
    <location>
        <begin position="373"/>
        <end position="404"/>
    </location>
</feature>
<gene>
    <name evidence="2" type="ORF">HDK90DRAFT_508260</name>
</gene>
<reference evidence="2 3" key="1">
    <citation type="submission" date="2024-04" db="EMBL/GenBank/DDBJ databases">
        <title>Phyllosticta paracitricarpa is synonymous to the EU quarantine fungus P. citricarpa based on phylogenomic analyses.</title>
        <authorList>
            <consortium name="Lawrence Berkeley National Laboratory"/>
            <person name="Van Ingen-Buijs V.A."/>
            <person name="Van Westerhoven A.C."/>
            <person name="Haridas S."/>
            <person name="Skiadas P."/>
            <person name="Martin F."/>
            <person name="Groenewald J.Z."/>
            <person name="Crous P.W."/>
            <person name="Seidl M.F."/>
        </authorList>
    </citation>
    <scope>NUCLEOTIDE SEQUENCE [LARGE SCALE GENOMIC DNA]</scope>
    <source>
        <strain evidence="2 3">CBS 123374</strain>
    </source>
</reference>
<sequence length="404" mass="44733">MSASESRDIRDRMSVNRIIMDDQDQSTHSATHEANPQLTKPQSSAQRTFVGSEVSRPDALREAAQALLFLAQDPRNGGEDREVKSPTAAPAQVLAPPAALPPTSHTRAQGISTSSGFVAIQGNVSRGKSKVKSKGISKKKVKAKKQRPMADITAGSSQHREFTCVFGNPCMLGQYTWELSRKMVSDYFGRNKKATALIEGRWIMSCRKHYQRHSYQESWPYNKADIIRQQLERIEDIEPGMHWQIKLKNSEEKRLTQYLKSCSNSGAAPDWTSPATTSIPDDKKQSSLAVLHGLSGFCGSNRSKQDCDNIITAAKAALDSGRATHFPLFEMVPQFSGLSKRKTPSSPTSSESAFGNEVSHEVRPRKKSKSSDEGDDYEAMDDVDDDIEDEDFVMEDVEDDSEGP</sequence>
<keyword evidence="3" id="KW-1185">Reference proteome</keyword>
<proteinExistence type="predicted"/>
<evidence type="ECO:0000313" key="3">
    <source>
        <dbReference type="Proteomes" id="UP001492380"/>
    </source>
</evidence>
<feature type="compositionally biased region" description="Basic residues" evidence="1">
    <location>
        <begin position="128"/>
        <end position="147"/>
    </location>
</feature>
<feature type="compositionally biased region" description="Basic and acidic residues" evidence="1">
    <location>
        <begin position="1"/>
        <end position="14"/>
    </location>
</feature>
<feature type="compositionally biased region" description="Polar residues" evidence="1">
    <location>
        <begin position="26"/>
        <end position="49"/>
    </location>
</feature>
<protein>
    <submittedName>
        <fullName evidence="2">Uncharacterized protein</fullName>
    </submittedName>
</protein>
<feature type="region of interest" description="Disordered" evidence="1">
    <location>
        <begin position="1"/>
        <end position="50"/>
    </location>
</feature>
<dbReference type="Proteomes" id="UP001492380">
    <property type="component" value="Unassembled WGS sequence"/>
</dbReference>